<gene>
    <name evidence="1" type="ORF">GWI33_006170</name>
</gene>
<evidence type="ECO:0000313" key="2">
    <source>
        <dbReference type="Proteomes" id="UP000625711"/>
    </source>
</evidence>
<accession>A0A834IYQ4</accession>
<keyword evidence="2" id="KW-1185">Reference proteome</keyword>
<dbReference type="AlphaFoldDB" id="A0A834IYQ4"/>
<protein>
    <submittedName>
        <fullName evidence="1">Uncharacterized protein</fullName>
    </submittedName>
</protein>
<name>A0A834IYQ4_RHYFE</name>
<comment type="caution">
    <text evidence="1">The sequence shown here is derived from an EMBL/GenBank/DDBJ whole genome shotgun (WGS) entry which is preliminary data.</text>
</comment>
<evidence type="ECO:0000313" key="1">
    <source>
        <dbReference type="EMBL" id="KAF7286298.1"/>
    </source>
</evidence>
<proteinExistence type="predicted"/>
<organism evidence="1 2">
    <name type="scientific">Rhynchophorus ferrugineus</name>
    <name type="common">Red palm weevil</name>
    <name type="synonym">Curculio ferrugineus</name>
    <dbReference type="NCBI Taxonomy" id="354439"/>
    <lineage>
        <taxon>Eukaryota</taxon>
        <taxon>Metazoa</taxon>
        <taxon>Ecdysozoa</taxon>
        <taxon>Arthropoda</taxon>
        <taxon>Hexapoda</taxon>
        <taxon>Insecta</taxon>
        <taxon>Pterygota</taxon>
        <taxon>Neoptera</taxon>
        <taxon>Endopterygota</taxon>
        <taxon>Coleoptera</taxon>
        <taxon>Polyphaga</taxon>
        <taxon>Cucujiformia</taxon>
        <taxon>Curculionidae</taxon>
        <taxon>Dryophthorinae</taxon>
        <taxon>Rhynchophorus</taxon>
    </lineage>
</organism>
<reference evidence="1" key="1">
    <citation type="submission" date="2020-08" db="EMBL/GenBank/DDBJ databases">
        <title>Genome sequencing and assembly of the red palm weevil Rhynchophorus ferrugineus.</title>
        <authorList>
            <person name="Dias G.B."/>
            <person name="Bergman C.M."/>
            <person name="Manee M."/>
        </authorList>
    </citation>
    <scope>NUCLEOTIDE SEQUENCE</scope>
    <source>
        <strain evidence="1">AA-2017</strain>
        <tissue evidence="1">Whole larva</tissue>
    </source>
</reference>
<dbReference type="Proteomes" id="UP000625711">
    <property type="component" value="Unassembled WGS sequence"/>
</dbReference>
<sequence length="113" mass="12157">MDRGQWRNRHGLLTFEVRAGAGLETRNEIPRPFPLSLGGFGEVPQEPRGAATGGGFFLSILVRLAADRGGGRGVMKCQGHQVGSRADVFSTSGGREKLLRINEDSVGEKTDSF</sequence>
<dbReference type="EMBL" id="JAACXV010000030">
    <property type="protein sequence ID" value="KAF7286298.1"/>
    <property type="molecule type" value="Genomic_DNA"/>
</dbReference>